<keyword evidence="3" id="KW-1185">Reference proteome</keyword>
<feature type="transmembrane region" description="Helical" evidence="1">
    <location>
        <begin position="34"/>
        <end position="53"/>
    </location>
</feature>
<name>A0ABV3T3T6_9ACTN</name>
<organism evidence="2 3">
    <name type="scientific">Nocardioides eburneus</name>
    <dbReference type="NCBI Taxonomy" id="3231482"/>
    <lineage>
        <taxon>Bacteria</taxon>
        <taxon>Bacillati</taxon>
        <taxon>Actinomycetota</taxon>
        <taxon>Actinomycetes</taxon>
        <taxon>Propionibacteriales</taxon>
        <taxon>Nocardioidaceae</taxon>
        <taxon>Nocardioides</taxon>
    </lineage>
</organism>
<comment type="caution">
    <text evidence="2">The sequence shown here is derived from an EMBL/GenBank/DDBJ whole genome shotgun (WGS) entry which is preliminary data.</text>
</comment>
<protein>
    <recommendedName>
        <fullName evidence="4">DUF2530 domain-containing protein</fullName>
    </recommendedName>
</protein>
<feature type="transmembrane region" description="Helical" evidence="1">
    <location>
        <begin position="7"/>
        <end position="28"/>
    </location>
</feature>
<reference evidence="2 3" key="1">
    <citation type="submission" date="2024-07" db="EMBL/GenBank/DDBJ databases">
        <authorList>
            <person name="Lee S."/>
            <person name="Kang M."/>
        </authorList>
    </citation>
    <scope>NUCLEOTIDE SEQUENCE [LARGE SCALE GENOMIC DNA]</scope>
    <source>
        <strain evidence="2 3">DS6</strain>
    </source>
</reference>
<evidence type="ECO:0000313" key="3">
    <source>
        <dbReference type="Proteomes" id="UP001556631"/>
    </source>
</evidence>
<proteinExistence type="predicted"/>
<accession>A0ABV3T3T6</accession>
<gene>
    <name evidence="2" type="ORF">AB3X52_12960</name>
</gene>
<evidence type="ECO:0008006" key="4">
    <source>
        <dbReference type="Google" id="ProtNLM"/>
    </source>
</evidence>
<dbReference type="EMBL" id="JBFPJR010000022">
    <property type="protein sequence ID" value="MEX0428534.1"/>
    <property type="molecule type" value="Genomic_DNA"/>
</dbReference>
<keyword evidence="1" id="KW-1133">Transmembrane helix</keyword>
<keyword evidence="1" id="KW-0472">Membrane</keyword>
<sequence length="61" mass="6745">MRWLANLAWIVAGVVIYAICIDVFGGYPQAHSEVLSWLAVVALVGAGLGVWVWHERHGDRD</sequence>
<dbReference type="Proteomes" id="UP001556631">
    <property type="component" value="Unassembled WGS sequence"/>
</dbReference>
<evidence type="ECO:0000256" key="1">
    <source>
        <dbReference type="SAM" id="Phobius"/>
    </source>
</evidence>
<keyword evidence="1" id="KW-0812">Transmembrane</keyword>
<evidence type="ECO:0000313" key="2">
    <source>
        <dbReference type="EMBL" id="MEX0428534.1"/>
    </source>
</evidence>
<dbReference type="RefSeq" id="WP_367994505.1">
    <property type="nucleotide sequence ID" value="NZ_JBFPJR010000022.1"/>
</dbReference>